<dbReference type="AlphaFoldDB" id="A0A399G3P2"/>
<gene>
    <name evidence="1" type="ORF">NI17_017335</name>
</gene>
<name>A0A399G3P2_9ACTN</name>
<proteinExistence type="predicted"/>
<protein>
    <submittedName>
        <fullName evidence="1">Uncharacterized protein</fullName>
    </submittedName>
</protein>
<sequence>MSGDVFVDAALFMGMHSRDAELRNACKRFFADRIDGRVVMSLEQVGRCDDLVWGYPREVQDAYYPFMDRLHTDMEIHRVGYDEKDVRAAWDDPRLHGLPAHERLAVAQALNRGGRLHTASPRLAARTDLPVEAVGPLAWEPSFPDHLERHYRDSLVLTVVADQL</sequence>
<dbReference type="Proteomes" id="UP000265719">
    <property type="component" value="Chromosome"/>
</dbReference>
<dbReference type="RefSeq" id="WP_068688067.1">
    <property type="nucleotide sequence ID" value="NZ_CP063196.1"/>
</dbReference>
<dbReference type="EMBL" id="CP063196">
    <property type="protein sequence ID" value="UOE18567.1"/>
    <property type="molecule type" value="Genomic_DNA"/>
</dbReference>
<keyword evidence="2" id="KW-1185">Reference proteome</keyword>
<reference evidence="1" key="1">
    <citation type="submission" date="2020-10" db="EMBL/GenBank/DDBJ databases">
        <title>De novo genome project of the cellulose decomposer Thermobifida halotolerans type strain.</title>
        <authorList>
            <person name="Nagy I."/>
            <person name="Horvath B."/>
            <person name="Kukolya J."/>
            <person name="Nagy I."/>
            <person name="Orsini M."/>
        </authorList>
    </citation>
    <scope>NUCLEOTIDE SEQUENCE</scope>
    <source>
        <strain evidence="1">DSM 44931</strain>
    </source>
</reference>
<accession>A0A399G3P2</accession>
<dbReference type="OrthoDB" id="3078217at2"/>
<organism evidence="1 2">
    <name type="scientific">Thermobifida halotolerans</name>
    <dbReference type="NCBI Taxonomy" id="483545"/>
    <lineage>
        <taxon>Bacteria</taxon>
        <taxon>Bacillati</taxon>
        <taxon>Actinomycetota</taxon>
        <taxon>Actinomycetes</taxon>
        <taxon>Streptosporangiales</taxon>
        <taxon>Nocardiopsidaceae</taxon>
        <taxon>Thermobifida</taxon>
    </lineage>
</organism>
<evidence type="ECO:0000313" key="1">
    <source>
        <dbReference type="EMBL" id="UOE18567.1"/>
    </source>
</evidence>
<dbReference type="InterPro" id="IPR045685">
    <property type="entry name" value="DUF6190"/>
</dbReference>
<dbReference type="KEGG" id="thao:NI17_017335"/>
<dbReference type="Pfam" id="PF19689">
    <property type="entry name" value="DUF6190"/>
    <property type="match status" value="1"/>
</dbReference>
<evidence type="ECO:0000313" key="2">
    <source>
        <dbReference type="Proteomes" id="UP000265719"/>
    </source>
</evidence>